<dbReference type="EMBL" id="JAMKPW020000040">
    <property type="protein sequence ID" value="KAK8198563.1"/>
    <property type="molecule type" value="Genomic_DNA"/>
</dbReference>
<name>A0ACC3S6F6_9PEZI</name>
<comment type="caution">
    <text evidence="1">The sequence shown here is derived from an EMBL/GenBank/DDBJ whole genome shotgun (WGS) entry which is preliminary data.</text>
</comment>
<keyword evidence="1" id="KW-0560">Oxidoreductase</keyword>
<evidence type="ECO:0000313" key="2">
    <source>
        <dbReference type="Proteomes" id="UP001320706"/>
    </source>
</evidence>
<accession>A0ACC3S6F6</accession>
<dbReference type="Proteomes" id="UP001320706">
    <property type="component" value="Unassembled WGS sequence"/>
</dbReference>
<organism evidence="1 2">
    <name type="scientific">Zalaria obscura</name>
    <dbReference type="NCBI Taxonomy" id="2024903"/>
    <lineage>
        <taxon>Eukaryota</taxon>
        <taxon>Fungi</taxon>
        <taxon>Dikarya</taxon>
        <taxon>Ascomycota</taxon>
        <taxon>Pezizomycotina</taxon>
        <taxon>Dothideomycetes</taxon>
        <taxon>Dothideomycetidae</taxon>
        <taxon>Dothideales</taxon>
        <taxon>Zalariaceae</taxon>
        <taxon>Zalaria</taxon>
    </lineage>
</organism>
<keyword evidence="2" id="KW-1185">Reference proteome</keyword>
<sequence>MVTGRGASWAALRRAHEMCTVVTHGNLDHPALSVRCTPNTNDKDQQSNRSYELHHSERELYPSHHHDLRLGARRHWADIGRPGDRDAASRVSSATPEPDLYRYNARQTMRPTYVCRSCTRLLRQESVKRVDIRQHKRLSSTAATRPFRCGIIGSGPAGFYAAYRMLQKIPDARIDMYEALPTPFGLVRFGVAPDHPEVKNCIDKFTEVAEHPSFTFVGNVPIGNSPSSLPLTALAPHYDALLFSYGASRDRRLGIPGEDLKGVLSARAFVGWYNGLPEYAGLAPALDSSDEAVVIGQGNVALDVARILLSPLERLRQTDITEEAIERLSKSRVRRVRVVGRRGPLQAPYTIKEIRELMQIPGVAFTPVVDGLMPTDLKKLPRQLMRIAQLVVKGSPVTKEEATKMWELLYMRSPTAFEADAPQPDQLSGVRFEENEFIQEPTSISLDDMAGLRNMRVRRKEGGREETFPTQLAFRSVGYQSEPIAGMEELGIPFDQRTGIIPNDLYGRVMSTSRGPGELTAGHVPGYYCAGWVKRGPTGVIASTMDDAFTSADVVARDWTDGVQFLGHDGAGGQVKGGWEEVKKEVEKRGIISVSWEDWLKIDAEEKRRGRVAGKLREKTTSVKEMLRILDG</sequence>
<protein>
    <submittedName>
        <fullName evidence="1">NADPH-adrenodoxin reductase</fullName>
        <ecNumber evidence="1">1.18.1.6</ecNumber>
    </submittedName>
</protein>
<evidence type="ECO:0000313" key="1">
    <source>
        <dbReference type="EMBL" id="KAK8198563.1"/>
    </source>
</evidence>
<dbReference type="EC" id="1.18.1.6" evidence="1"/>
<proteinExistence type="predicted"/>
<reference evidence="1" key="1">
    <citation type="submission" date="2024-02" db="EMBL/GenBank/DDBJ databases">
        <title>Metagenome Assembled Genome of Zalaria obscura JY119.</title>
        <authorList>
            <person name="Vighnesh L."/>
            <person name="Jagadeeshwari U."/>
            <person name="Venkata Ramana C."/>
            <person name="Sasikala C."/>
        </authorList>
    </citation>
    <scope>NUCLEOTIDE SEQUENCE</scope>
    <source>
        <strain evidence="1">JY119</strain>
    </source>
</reference>
<gene>
    <name evidence="1" type="primary">ARH1</name>
    <name evidence="1" type="ORF">M8818_006430</name>
</gene>